<dbReference type="Gene3D" id="2.60.40.2380">
    <property type="match status" value="1"/>
</dbReference>
<dbReference type="EMBL" id="PVEP01000007">
    <property type="protein sequence ID" value="PQV55836.1"/>
    <property type="molecule type" value="Genomic_DNA"/>
</dbReference>
<proteinExistence type="predicted"/>
<dbReference type="Pfam" id="PF02518">
    <property type="entry name" value="HATPase_c"/>
    <property type="match status" value="1"/>
</dbReference>
<keyword evidence="15" id="KW-1185">Reference proteome</keyword>
<evidence type="ECO:0000256" key="5">
    <source>
        <dbReference type="ARBA" id="ARBA00022679"/>
    </source>
</evidence>
<feature type="domain" description="Histidine kinase" evidence="13">
    <location>
        <begin position="443"/>
        <end position="653"/>
    </location>
</feature>
<dbReference type="PRINTS" id="PR00344">
    <property type="entry name" value="BCTRLSENSOR"/>
</dbReference>
<feature type="coiled-coil region" evidence="10">
    <location>
        <begin position="413"/>
        <end position="440"/>
    </location>
</feature>
<dbReference type="InterPro" id="IPR003594">
    <property type="entry name" value="HATPase_dom"/>
</dbReference>
<feature type="transmembrane region" description="Helical" evidence="11">
    <location>
        <begin position="284"/>
        <end position="304"/>
    </location>
</feature>
<evidence type="ECO:0000256" key="11">
    <source>
        <dbReference type="SAM" id="Phobius"/>
    </source>
</evidence>
<accession>A0A2S8S4V8</accession>
<sequence length="653" mass="70307">MLRAALAIYIALFVQAIAALAESPTLDIRGPAGTAAFPGHVDALLDPDGVLTIAEVTQPEIAAQFAPLTTADVNFGYTPAAIWLRFSVTNLADDTGSWRILFSQNFMQWFAVYVLRDDGAVEVVTDMNPASVFADRPLETPTLAAPFDLAPGATATIFVRYASGGSSSLSWSIETPKSLNELEARTTAKNFIYYGMMIILIVIAAFAFLMSRRPVFIAYAGYAGCALLFIMHSDGNGFKFLWPEAAGFNAYASVTFGAGIIISGSLFSKLFLQTRRFHPVIDKVLGAIVLATLGMLAASAVLDNQPIKKMLVLLAFSAITTFVLAGLVAARKRFKQVRFYVIAWTGAVASSALMVGRHWLGIDIPASVQFDSMRIVMVTDAALMGLAIWDNFNQLRQARQSALQANLVQTAHNLELTRRLEDLEEQYDAAREIAEQKGRLYADTIHDLNQPLHALRLDLRRLARGSGKAAQGRARVEETLAYLERLVARQLQQAIEQEPDAEAEGAAPAIGIGETLAAIRDMFAADAAAKGIDLRLVSCTRSVPIEPLVVMRIVTNLVSNAIKYTEEGRILIGCRRHGAALRVEVHDTGGGMTAAEFAAATARGVRLDKTAALAAGHGLGLAIASSLARDHGYALSMLPRRSRGTSVALTLPG</sequence>
<keyword evidence="5" id="KW-0808">Transferase</keyword>
<feature type="transmembrane region" description="Helical" evidence="11">
    <location>
        <begin position="216"/>
        <end position="232"/>
    </location>
</feature>
<dbReference type="GO" id="GO:0016020">
    <property type="term" value="C:membrane"/>
    <property type="evidence" value="ECO:0007669"/>
    <property type="project" value="UniProtKB-SubCell"/>
</dbReference>
<dbReference type="Pfam" id="PF07696">
    <property type="entry name" value="7TMR-DISMED2"/>
    <property type="match status" value="1"/>
</dbReference>
<evidence type="ECO:0000256" key="7">
    <source>
        <dbReference type="ARBA" id="ARBA00022777"/>
    </source>
</evidence>
<evidence type="ECO:0000256" key="8">
    <source>
        <dbReference type="ARBA" id="ARBA00022989"/>
    </source>
</evidence>
<feature type="chain" id="PRO_5015767476" description="histidine kinase" evidence="12">
    <location>
        <begin position="22"/>
        <end position="653"/>
    </location>
</feature>
<dbReference type="AlphaFoldDB" id="A0A2S8S4V8"/>
<evidence type="ECO:0000259" key="13">
    <source>
        <dbReference type="PROSITE" id="PS50109"/>
    </source>
</evidence>
<dbReference type="InterPro" id="IPR011623">
    <property type="entry name" value="7TMR_DISM_rcpt_extracell_dom1"/>
</dbReference>
<dbReference type="InterPro" id="IPR011622">
    <property type="entry name" value="7TMR_DISM_rcpt_extracell_dom2"/>
</dbReference>
<dbReference type="Gene3D" id="3.30.565.10">
    <property type="entry name" value="Histidine kinase-like ATPase, C-terminal domain"/>
    <property type="match status" value="1"/>
</dbReference>
<reference evidence="14 15" key="1">
    <citation type="submission" date="2018-02" db="EMBL/GenBank/DDBJ databases">
        <title>Genomic Encyclopedia of Archaeal and Bacterial Type Strains, Phase II (KMG-II): from individual species to whole genera.</title>
        <authorList>
            <person name="Goeker M."/>
        </authorList>
    </citation>
    <scope>NUCLEOTIDE SEQUENCE [LARGE SCALE GENOMIC DNA]</scope>
    <source>
        <strain evidence="14 15">DSM 18921</strain>
    </source>
</reference>
<dbReference type="PANTHER" id="PTHR45436:SF5">
    <property type="entry name" value="SENSOR HISTIDINE KINASE TRCS"/>
    <property type="match status" value="1"/>
</dbReference>
<keyword evidence="10" id="KW-0175">Coiled coil</keyword>
<dbReference type="InterPro" id="IPR004358">
    <property type="entry name" value="Sig_transdc_His_kin-like_C"/>
</dbReference>
<evidence type="ECO:0000256" key="4">
    <source>
        <dbReference type="ARBA" id="ARBA00022553"/>
    </source>
</evidence>
<dbReference type="PANTHER" id="PTHR45436">
    <property type="entry name" value="SENSOR HISTIDINE KINASE YKOH"/>
    <property type="match status" value="1"/>
</dbReference>
<keyword evidence="9 11" id="KW-0472">Membrane</keyword>
<comment type="catalytic activity">
    <reaction evidence="1">
        <text>ATP + protein L-histidine = ADP + protein N-phospho-L-histidine.</text>
        <dbReference type="EC" id="2.7.13.3"/>
    </reaction>
</comment>
<dbReference type="Proteomes" id="UP000238338">
    <property type="component" value="Unassembled WGS sequence"/>
</dbReference>
<feature type="transmembrane region" description="Helical" evidence="11">
    <location>
        <begin position="337"/>
        <end position="360"/>
    </location>
</feature>
<comment type="caution">
    <text evidence="14">The sequence shown here is derived from an EMBL/GenBank/DDBJ whole genome shotgun (WGS) entry which is preliminary data.</text>
</comment>
<dbReference type="GO" id="GO:0000155">
    <property type="term" value="F:phosphorelay sensor kinase activity"/>
    <property type="evidence" value="ECO:0007669"/>
    <property type="project" value="InterPro"/>
</dbReference>
<feature type="signal peptide" evidence="12">
    <location>
        <begin position="1"/>
        <end position="21"/>
    </location>
</feature>
<keyword evidence="6 11" id="KW-0812">Transmembrane</keyword>
<keyword evidence="4" id="KW-0597">Phosphoprotein</keyword>
<dbReference type="PROSITE" id="PS50109">
    <property type="entry name" value="HIS_KIN"/>
    <property type="match status" value="1"/>
</dbReference>
<organism evidence="14 15">
    <name type="scientific">Albidovulum denitrificans</name>
    <dbReference type="NCBI Taxonomy" id="404881"/>
    <lineage>
        <taxon>Bacteria</taxon>
        <taxon>Pseudomonadati</taxon>
        <taxon>Pseudomonadota</taxon>
        <taxon>Alphaproteobacteria</taxon>
        <taxon>Rhodobacterales</taxon>
        <taxon>Paracoccaceae</taxon>
        <taxon>Albidovulum</taxon>
    </lineage>
</organism>
<protein>
    <recommendedName>
        <fullName evidence="3">histidine kinase</fullName>
        <ecNumber evidence="3">2.7.13.3</ecNumber>
    </recommendedName>
</protein>
<evidence type="ECO:0000313" key="15">
    <source>
        <dbReference type="Proteomes" id="UP000238338"/>
    </source>
</evidence>
<keyword evidence="12" id="KW-0732">Signal</keyword>
<evidence type="ECO:0000256" key="3">
    <source>
        <dbReference type="ARBA" id="ARBA00012438"/>
    </source>
</evidence>
<dbReference type="InterPro" id="IPR036097">
    <property type="entry name" value="HisK_dim/P_sf"/>
</dbReference>
<evidence type="ECO:0000256" key="12">
    <source>
        <dbReference type="SAM" id="SignalP"/>
    </source>
</evidence>
<dbReference type="SUPFAM" id="SSF55874">
    <property type="entry name" value="ATPase domain of HSP90 chaperone/DNA topoisomerase II/histidine kinase"/>
    <property type="match status" value="1"/>
</dbReference>
<comment type="subcellular location">
    <subcellularLocation>
        <location evidence="2">Membrane</location>
    </subcellularLocation>
</comment>
<gene>
    <name evidence="14" type="ORF">LX70_03159</name>
</gene>
<feature type="transmembrane region" description="Helical" evidence="11">
    <location>
        <begin position="252"/>
        <end position="272"/>
    </location>
</feature>
<dbReference type="InterPro" id="IPR005467">
    <property type="entry name" value="His_kinase_dom"/>
</dbReference>
<evidence type="ECO:0000256" key="2">
    <source>
        <dbReference type="ARBA" id="ARBA00004370"/>
    </source>
</evidence>
<dbReference type="EC" id="2.7.13.3" evidence="3"/>
<name>A0A2S8S4V8_9RHOB</name>
<evidence type="ECO:0000256" key="9">
    <source>
        <dbReference type="ARBA" id="ARBA00023136"/>
    </source>
</evidence>
<feature type="transmembrane region" description="Helical" evidence="11">
    <location>
        <begin position="310"/>
        <end position="330"/>
    </location>
</feature>
<dbReference type="InterPro" id="IPR036890">
    <property type="entry name" value="HATPase_C_sf"/>
</dbReference>
<dbReference type="InterPro" id="IPR050428">
    <property type="entry name" value="TCS_sensor_his_kinase"/>
</dbReference>
<evidence type="ECO:0000256" key="10">
    <source>
        <dbReference type="SAM" id="Coils"/>
    </source>
</evidence>
<feature type="transmembrane region" description="Helical" evidence="11">
    <location>
        <begin position="191"/>
        <end position="209"/>
    </location>
</feature>
<evidence type="ECO:0000256" key="1">
    <source>
        <dbReference type="ARBA" id="ARBA00000085"/>
    </source>
</evidence>
<keyword evidence="7 14" id="KW-0418">Kinase</keyword>
<keyword evidence="8 11" id="KW-1133">Transmembrane helix</keyword>
<dbReference type="Pfam" id="PF07695">
    <property type="entry name" value="7TMR-DISM_7TM"/>
    <property type="match status" value="1"/>
</dbReference>
<evidence type="ECO:0000313" key="14">
    <source>
        <dbReference type="EMBL" id="PQV55836.1"/>
    </source>
</evidence>
<dbReference type="SMART" id="SM00387">
    <property type="entry name" value="HATPase_c"/>
    <property type="match status" value="1"/>
</dbReference>
<evidence type="ECO:0000256" key="6">
    <source>
        <dbReference type="ARBA" id="ARBA00022692"/>
    </source>
</evidence>
<dbReference type="SUPFAM" id="SSF47384">
    <property type="entry name" value="Homodimeric domain of signal transducing histidine kinase"/>
    <property type="match status" value="1"/>
</dbReference>